<gene>
    <name evidence="1" type="ORF">CSOL1703_00001281</name>
</gene>
<evidence type="ECO:0000313" key="1">
    <source>
        <dbReference type="EMBL" id="CAH0049325.1"/>
    </source>
</evidence>
<evidence type="ECO:0000313" key="2">
    <source>
        <dbReference type="Proteomes" id="UP000775872"/>
    </source>
</evidence>
<dbReference type="AlphaFoldDB" id="A0A9N9Z5L0"/>
<accession>A0A9N9Z5L0</accession>
<keyword evidence="2" id="KW-1185">Reference proteome</keyword>
<reference evidence="2" key="1">
    <citation type="submission" date="2019-06" db="EMBL/GenBank/DDBJ databases">
        <authorList>
            <person name="Broberg M."/>
        </authorList>
    </citation>
    <scope>NUCLEOTIDE SEQUENCE [LARGE SCALE GENOMIC DNA]</scope>
</reference>
<dbReference type="Proteomes" id="UP000775872">
    <property type="component" value="Unassembled WGS sequence"/>
</dbReference>
<sequence>MAKHVEADGLRADVVDVTGPGADAALARVAVHHLLYAAYPAVAIGYPSAELIQRLIGAADRVDLDAVQDERREFASEELLSRV</sequence>
<dbReference type="EMBL" id="CABFOC020000035">
    <property type="protein sequence ID" value="CAH0049325.1"/>
    <property type="molecule type" value="Genomic_DNA"/>
</dbReference>
<name>A0A9N9Z5L0_9HYPO</name>
<reference evidence="1 2" key="2">
    <citation type="submission" date="2021-10" db="EMBL/GenBank/DDBJ databases">
        <authorList>
            <person name="Piombo E."/>
        </authorList>
    </citation>
    <scope>NUCLEOTIDE SEQUENCE [LARGE SCALE GENOMIC DNA]</scope>
</reference>
<protein>
    <submittedName>
        <fullName evidence="1">Uncharacterized protein</fullName>
    </submittedName>
</protein>
<organism evidence="1 2">
    <name type="scientific">Clonostachys solani</name>
    <dbReference type="NCBI Taxonomy" id="160281"/>
    <lineage>
        <taxon>Eukaryota</taxon>
        <taxon>Fungi</taxon>
        <taxon>Dikarya</taxon>
        <taxon>Ascomycota</taxon>
        <taxon>Pezizomycotina</taxon>
        <taxon>Sordariomycetes</taxon>
        <taxon>Hypocreomycetidae</taxon>
        <taxon>Hypocreales</taxon>
        <taxon>Bionectriaceae</taxon>
        <taxon>Clonostachys</taxon>
    </lineage>
</organism>
<comment type="caution">
    <text evidence="1">The sequence shown here is derived from an EMBL/GenBank/DDBJ whole genome shotgun (WGS) entry which is preliminary data.</text>
</comment>
<proteinExistence type="predicted"/>